<reference evidence="10 11" key="1">
    <citation type="journal article" date="2016" name="Nat. Commun.">
        <title>Thousands of microbial genomes shed light on interconnected biogeochemical processes in an aquifer system.</title>
        <authorList>
            <person name="Anantharaman K."/>
            <person name="Brown C.T."/>
            <person name="Hug L.A."/>
            <person name="Sharon I."/>
            <person name="Castelle C.J."/>
            <person name="Probst A.J."/>
            <person name="Thomas B.C."/>
            <person name="Singh A."/>
            <person name="Wilkins M.J."/>
            <person name="Karaoz U."/>
            <person name="Brodie E.L."/>
            <person name="Williams K.H."/>
            <person name="Hubbard S.S."/>
            <person name="Banfield J.F."/>
        </authorList>
    </citation>
    <scope>NUCLEOTIDE SEQUENCE [LARGE SCALE GENOMIC DNA]</scope>
</reference>
<organism evidence="10 11">
    <name type="scientific">Candidatus Terrybacteria bacterium RIFCSPHIGHO2_01_FULL_43_35</name>
    <dbReference type="NCBI Taxonomy" id="1802361"/>
    <lineage>
        <taxon>Bacteria</taxon>
        <taxon>Candidatus Terryibacteriota</taxon>
    </lineage>
</organism>
<keyword evidence="4 7" id="KW-0812">Transmembrane</keyword>
<dbReference type="EMBL" id="MHSR01000001">
    <property type="protein sequence ID" value="OHA47365.1"/>
    <property type="molecule type" value="Genomic_DNA"/>
</dbReference>
<evidence type="ECO:0000256" key="4">
    <source>
        <dbReference type="ARBA" id="ARBA00022692"/>
    </source>
</evidence>
<evidence type="ECO:0000259" key="9">
    <source>
        <dbReference type="Pfam" id="PF06750"/>
    </source>
</evidence>
<feature type="transmembrane region" description="Helical" evidence="7">
    <location>
        <begin position="256"/>
        <end position="276"/>
    </location>
</feature>
<evidence type="ECO:0000313" key="10">
    <source>
        <dbReference type="EMBL" id="OHA47365.1"/>
    </source>
</evidence>
<keyword evidence="3" id="KW-1003">Cell membrane</keyword>
<feature type="transmembrane region" description="Helical" evidence="7">
    <location>
        <begin position="108"/>
        <end position="129"/>
    </location>
</feature>
<comment type="subcellular location">
    <subcellularLocation>
        <location evidence="1">Cell membrane</location>
        <topology evidence="1">Multi-pass membrane protein</topology>
    </subcellularLocation>
</comment>
<dbReference type="InterPro" id="IPR000045">
    <property type="entry name" value="Prepilin_IV_endopep_pep"/>
</dbReference>
<evidence type="ECO:0000256" key="2">
    <source>
        <dbReference type="ARBA" id="ARBA00005801"/>
    </source>
</evidence>
<dbReference type="Pfam" id="PF01478">
    <property type="entry name" value="Peptidase_A24"/>
    <property type="match status" value="1"/>
</dbReference>
<feature type="domain" description="Prepilin type IV endopeptidase peptidase" evidence="8">
    <location>
        <begin position="119"/>
        <end position="245"/>
    </location>
</feature>
<comment type="caution">
    <text evidence="10">The sequence shown here is derived from an EMBL/GenBank/DDBJ whole genome shotgun (WGS) entry which is preliminary data.</text>
</comment>
<dbReference type="GO" id="GO:0004190">
    <property type="term" value="F:aspartic-type endopeptidase activity"/>
    <property type="evidence" value="ECO:0007669"/>
    <property type="project" value="InterPro"/>
</dbReference>
<sequence length="295" mass="32834">MYAFTAIFCFIFGTICGSFIDTVAERWGQDKSIMGRSRCVDCGKILRWRELIPIFSFLALHGKCSACGIKIPKRHLFTETLTGLAFAVLFLSLPTSKYIYLLDFKNEAAFFINLLFLWLVSGVILVILFSDARFFVIPDLASIPSAFFILSYSFFLDFVAPKIALFSFLHTPAFTGSFHVLPSFYESLLGALVAALFFFSISFVSKGTWMGWGDGKFALMLGALFGWPFVAAIIFLAFVLGSIVGSILMIKREATMKSLLPFGVFLGASALFFLIFQNTHDGSAFRLFVEGFVSL</sequence>
<proteinExistence type="inferred from homology"/>
<dbReference type="GO" id="GO:0005886">
    <property type="term" value="C:plasma membrane"/>
    <property type="evidence" value="ECO:0007669"/>
    <property type="project" value="UniProtKB-SubCell"/>
</dbReference>
<evidence type="ECO:0000313" key="11">
    <source>
        <dbReference type="Proteomes" id="UP000178869"/>
    </source>
</evidence>
<dbReference type="InterPro" id="IPR050882">
    <property type="entry name" value="Prepilin_peptidase/N-MTase"/>
</dbReference>
<feature type="transmembrane region" description="Helical" evidence="7">
    <location>
        <begin position="81"/>
        <end position="101"/>
    </location>
</feature>
<dbReference type="Pfam" id="PF06750">
    <property type="entry name" value="A24_N_bact"/>
    <property type="match status" value="1"/>
</dbReference>
<evidence type="ECO:0000256" key="7">
    <source>
        <dbReference type="SAM" id="Phobius"/>
    </source>
</evidence>
<feature type="domain" description="Prepilin peptidase A24 N-terminal" evidence="9">
    <location>
        <begin position="11"/>
        <end position="92"/>
    </location>
</feature>
<evidence type="ECO:0000256" key="3">
    <source>
        <dbReference type="ARBA" id="ARBA00022475"/>
    </source>
</evidence>
<name>A0A1G2PG89_9BACT</name>
<dbReference type="PANTHER" id="PTHR30487">
    <property type="entry name" value="TYPE 4 PREPILIN-LIKE PROTEINS LEADER PEPTIDE-PROCESSING ENZYME"/>
    <property type="match status" value="1"/>
</dbReference>
<feature type="transmembrane region" description="Helical" evidence="7">
    <location>
        <begin position="217"/>
        <end position="250"/>
    </location>
</feature>
<evidence type="ECO:0000256" key="5">
    <source>
        <dbReference type="ARBA" id="ARBA00022989"/>
    </source>
</evidence>
<keyword evidence="5 7" id="KW-1133">Transmembrane helix</keyword>
<dbReference type="Proteomes" id="UP000178869">
    <property type="component" value="Unassembled WGS sequence"/>
</dbReference>
<keyword evidence="6 7" id="KW-0472">Membrane</keyword>
<protein>
    <recommendedName>
        <fullName evidence="12">Prepilin peptidase</fullName>
    </recommendedName>
</protein>
<evidence type="ECO:0000256" key="1">
    <source>
        <dbReference type="ARBA" id="ARBA00004651"/>
    </source>
</evidence>
<feature type="transmembrane region" description="Helical" evidence="7">
    <location>
        <begin position="187"/>
        <end position="205"/>
    </location>
</feature>
<dbReference type="GO" id="GO:0006465">
    <property type="term" value="P:signal peptide processing"/>
    <property type="evidence" value="ECO:0007669"/>
    <property type="project" value="TreeGrafter"/>
</dbReference>
<dbReference type="PANTHER" id="PTHR30487:SF0">
    <property type="entry name" value="PREPILIN LEADER PEPTIDASE_N-METHYLTRANSFERASE-RELATED"/>
    <property type="match status" value="1"/>
</dbReference>
<evidence type="ECO:0008006" key="12">
    <source>
        <dbReference type="Google" id="ProtNLM"/>
    </source>
</evidence>
<accession>A0A1G2PG89</accession>
<gene>
    <name evidence="10" type="ORF">A2828_02955</name>
</gene>
<evidence type="ECO:0000256" key="6">
    <source>
        <dbReference type="ARBA" id="ARBA00023136"/>
    </source>
</evidence>
<dbReference type="AlphaFoldDB" id="A0A1G2PG89"/>
<dbReference type="InterPro" id="IPR010627">
    <property type="entry name" value="Prepilin_pept_A24_N"/>
</dbReference>
<evidence type="ECO:0000259" key="8">
    <source>
        <dbReference type="Pfam" id="PF01478"/>
    </source>
</evidence>
<comment type="similarity">
    <text evidence="2">Belongs to the peptidase A24 family.</text>
</comment>